<dbReference type="Proteomes" id="UP000024635">
    <property type="component" value="Unassembled WGS sequence"/>
</dbReference>
<sequence length="82" mass="9012">MNPKCGSGEGTVKKCPNIFNNDFYSHMCQILALGICLIVSYNQTTSPSTCVIHVIDALVVYTSLKYKLSTTSLMMLQTTNKS</sequence>
<comment type="caution">
    <text evidence="1">The sequence shown here is derived from an EMBL/GenBank/DDBJ whole genome shotgun (WGS) entry which is preliminary data.</text>
</comment>
<organism evidence="1 2">
    <name type="scientific">Ancylostoma ceylanicum</name>
    <dbReference type="NCBI Taxonomy" id="53326"/>
    <lineage>
        <taxon>Eukaryota</taxon>
        <taxon>Metazoa</taxon>
        <taxon>Ecdysozoa</taxon>
        <taxon>Nematoda</taxon>
        <taxon>Chromadorea</taxon>
        <taxon>Rhabditida</taxon>
        <taxon>Rhabditina</taxon>
        <taxon>Rhabditomorpha</taxon>
        <taxon>Strongyloidea</taxon>
        <taxon>Ancylostomatidae</taxon>
        <taxon>Ancylostomatinae</taxon>
        <taxon>Ancylostoma</taxon>
    </lineage>
</organism>
<dbReference type="EMBL" id="JARK01001517">
    <property type="protein sequence ID" value="EYB93492.1"/>
    <property type="molecule type" value="Genomic_DNA"/>
</dbReference>
<evidence type="ECO:0000313" key="2">
    <source>
        <dbReference type="Proteomes" id="UP000024635"/>
    </source>
</evidence>
<name>A0A016ST08_9BILA</name>
<dbReference type="AlphaFoldDB" id="A0A016ST08"/>
<evidence type="ECO:0000313" key="1">
    <source>
        <dbReference type="EMBL" id="EYB93492.1"/>
    </source>
</evidence>
<reference evidence="2" key="1">
    <citation type="journal article" date="2015" name="Nat. Genet.">
        <title>The genome and transcriptome of the zoonotic hookworm Ancylostoma ceylanicum identify infection-specific gene families.</title>
        <authorList>
            <person name="Schwarz E.M."/>
            <person name="Hu Y."/>
            <person name="Antoshechkin I."/>
            <person name="Miller M.M."/>
            <person name="Sternberg P.W."/>
            <person name="Aroian R.V."/>
        </authorList>
    </citation>
    <scope>NUCLEOTIDE SEQUENCE</scope>
    <source>
        <strain evidence="2">HY135</strain>
    </source>
</reference>
<protein>
    <submittedName>
        <fullName evidence="1">Uncharacterized protein</fullName>
    </submittedName>
</protein>
<keyword evidence="2" id="KW-1185">Reference proteome</keyword>
<gene>
    <name evidence="1" type="primary">Acey_s0181.g842</name>
    <name evidence="1" type="ORF">Y032_0181g842</name>
</gene>
<proteinExistence type="predicted"/>
<accession>A0A016ST08</accession>